<protein>
    <submittedName>
        <fullName evidence="2">Zinc ribbon domain-containing protein</fullName>
    </submittedName>
</protein>
<organism evidence="2 3">
    <name type="scientific">Candidatus Rhodoblastus alkanivorans</name>
    <dbReference type="NCBI Taxonomy" id="2954117"/>
    <lineage>
        <taxon>Bacteria</taxon>
        <taxon>Pseudomonadati</taxon>
        <taxon>Pseudomonadota</taxon>
        <taxon>Alphaproteobacteria</taxon>
        <taxon>Hyphomicrobiales</taxon>
        <taxon>Rhodoblastaceae</taxon>
        <taxon>Rhodoblastus</taxon>
    </lineage>
</organism>
<dbReference type="RefSeq" id="WP_243066770.1">
    <property type="nucleotide sequence ID" value="NZ_JAIVFK010000044.1"/>
</dbReference>
<reference evidence="2" key="1">
    <citation type="journal article" date="2022" name="ISME J.">
        <title>Identification of active gaseous-alkane degraders at natural gas seeps.</title>
        <authorList>
            <person name="Farhan Ul Haque M."/>
            <person name="Hernandez M."/>
            <person name="Crombie A.T."/>
            <person name="Murrell J.C."/>
        </authorList>
    </citation>
    <scope>NUCLEOTIDE SEQUENCE</scope>
    <source>
        <strain evidence="2">PC2</strain>
    </source>
</reference>
<name>A0ABS9Z5N6_9HYPH</name>
<comment type="caution">
    <text evidence="2">The sequence shown here is derived from an EMBL/GenBank/DDBJ whole genome shotgun (WGS) entry which is preliminary data.</text>
</comment>
<evidence type="ECO:0000313" key="3">
    <source>
        <dbReference type="Proteomes" id="UP001139104"/>
    </source>
</evidence>
<proteinExistence type="predicted"/>
<accession>A0ABS9Z5N6</accession>
<dbReference type="Gene3D" id="2.20.28.30">
    <property type="entry name" value="RNA polymerase ii, chain L"/>
    <property type="match status" value="1"/>
</dbReference>
<evidence type="ECO:0000313" key="2">
    <source>
        <dbReference type="EMBL" id="MCI4682776.1"/>
    </source>
</evidence>
<feature type="domain" description="Putative regulatory protein FmdB zinc ribbon" evidence="1">
    <location>
        <begin position="1"/>
        <end position="40"/>
    </location>
</feature>
<dbReference type="Pfam" id="PF09723">
    <property type="entry name" value="Zn_ribbon_8"/>
    <property type="match status" value="1"/>
</dbReference>
<keyword evidence="3" id="KW-1185">Reference proteome</keyword>
<gene>
    <name evidence="2" type="ORF">K2U94_08340</name>
</gene>
<dbReference type="InterPro" id="IPR013429">
    <property type="entry name" value="Regulatory_FmdB_Zinc_ribbon"/>
</dbReference>
<dbReference type="Proteomes" id="UP001139104">
    <property type="component" value="Unassembled WGS sequence"/>
</dbReference>
<dbReference type="SMART" id="SM00834">
    <property type="entry name" value="CxxC_CXXC_SSSS"/>
    <property type="match status" value="1"/>
</dbReference>
<dbReference type="NCBIfam" id="TIGR02605">
    <property type="entry name" value="CxxC_CxxC_SSSS"/>
    <property type="match status" value="1"/>
</dbReference>
<evidence type="ECO:0000259" key="1">
    <source>
        <dbReference type="SMART" id="SM00834"/>
    </source>
</evidence>
<sequence length="78" mass="8703">MPLYSYKCADCGKESELLMRSDDKAVCPACGGEKMERLPSWLAPELKSDAIRKSWRAAAAREGDASNFSKAERNTFKK</sequence>
<dbReference type="EMBL" id="JAIVFP010000001">
    <property type="protein sequence ID" value="MCI4682776.1"/>
    <property type="molecule type" value="Genomic_DNA"/>
</dbReference>